<reference evidence="3" key="1">
    <citation type="submission" date="2020-05" db="EMBL/GenBank/DDBJ databases">
        <authorList>
            <person name="Chiriac C."/>
            <person name="Salcher M."/>
            <person name="Ghai R."/>
            <person name="Kavagutti S V."/>
        </authorList>
    </citation>
    <scope>NUCLEOTIDE SEQUENCE</scope>
</reference>
<evidence type="ECO:0000313" key="3">
    <source>
        <dbReference type="EMBL" id="CAB4633460.1"/>
    </source>
</evidence>
<keyword evidence="1" id="KW-0812">Transmembrane</keyword>
<sequence length="388" mass="42926">MATTQRDSFPDILRGFALFGIAMVNIQFFSISTFSGAESLDLTQPESASVAFLVFALFQAKFYLLFSFLFGYSAHYVLKDQKSNRRRWIARAIGLVLLGLIHLTFFFHGDILFIYGVFALLLTLLYFRKEKTLRVWAWVIYIITAVLFVVVSAFTYLGELIFASKGKALPGLESIDSLDVALRSGSFFEIAAARFEFWLMAAGPAFVLQGSLVFVAFIVGVLVARKEGLGASLKPDLMTKFAIWGLTLGLALQLLAGYIFITNEQAESYSLTLYLVATALNFLSAPLMSAGLVGGLWLLSQSWKLSLLSAAGRHSLSIYLGQSLVFSTLFSAWGFGLFQELSLLSVVLIAGATWLVLALLAQLNLRYRTRGPMEAVLTTFSRLFERKA</sequence>
<proteinExistence type="predicted"/>
<dbReference type="InterPro" id="IPR007349">
    <property type="entry name" value="DUF418"/>
</dbReference>
<feature type="transmembrane region" description="Helical" evidence="1">
    <location>
        <begin position="111"/>
        <end position="128"/>
    </location>
</feature>
<dbReference type="AlphaFoldDB" id="A0A6J6J9F7"/>
<feature type="transmembrane region" description="Helical" evidence="1">
    <location>
        <begin position="197"/>
        <end position="221"/>
    </location>
</feature>
<evidence type="ECO:0000256" key="1">
    <source>
        <dbReference type="SAM" id="Phobius"/>
    </source>
</evidence>
<feature type="transmembrane region" description="Helical" evidence="1">
    <location>
        <begin position="12"/>
        <end position="31"/>
    </location>
</feature>
<name>A0A6J6J9F7_9ZZZZ</name>
<feature type="domain" description="DUF418" evidence="2">
    <location>
        <begin position="233"/>
        <end position="377"/>
    </location>
</feature>
<feature type="transmembrane region" description="Helical" evidence="1">
    <location>
        <begin position="273"/>
        <end position="299"/>
    </location>
</feature>
<feature type="transmembrane region" description="Helical" evidence="1">
    <location>
        <begin position="344"/>
        <end position="363"/>
    </location>
</feature>
<accession>A0A6J6J9F7</accession>
<dbReference type="PANTHER" id="PTHR30590:SF2">
    <property type="entry name" value="INNER MEMBRANE PROTEIN"/>
    <property type="match status" value="1"/>
</dbReference>
<protein>
    <submittedName>
        <fullName evidence="3">Unannotated protein</fullName>
    </submittedName>
</protein>
<dbReference type="EMBL" id="CAEZVT010000034">
    <property type="protein sequence ID" value="CAB4633460.1"/>
    <property type="molecule type" value="Genomic_DNA"/>
</dbReference>
<evidence type="ECO:0000259" key="2">
    <source>
        <dbReference type="Pfam" id="PF04235"/>
    </source>
</evidence>
<feature type="transmembrane region" description="Helical" evidence="1">
    <location>
        <begin position="51"/>
        <end position="76"/>
    </location>
</feature>
<keyword evidence="1" id="KW-1133">Transmembrane helix</keyword>
<dbReference type="InterPro" id="IPR052529">
    <property type="entry name" value="Bact_Transport_Assoc"/>
</dbReference>
<feature type="transmembrane region" description="Helical" evidence="1">
    <location>
        <begin position="88"/>
        <end position="105"/>
    </location>
</feature>
<feature type="transmembrane region" description="Helical" evidence="1">
    <location>
        <begin position="319"/>
        <end position="338"/>
    </location>
</feature>
<gene>
    <name evidence="3" type="ORF">UFOPK2131_00450</name>
</gene>
<keyword evidence="1" id="KW-0472">Membrane</keyword>
<organism evidence="3">
    <name type="scientific">freshwater metagenome</name>
    <dbReference type="NCBI Taxonomy" id="449393"/>
    <lineage>
        <taxon>unclassified sequences</taxon>
        <taxon>metagenomes</taxon>
        <taxon>ecological metagenomes</taxon>
    </lineage>
</organism>
<dbReference type="Pfam" id="PF04235">
    <property type="entry name" value="DUF418"/>
    <property type="match status" value="1"/>
</dbReference>
<dbReference type="PANTHER" id="PTHR30590">
    <property type="entry name" value="INNER MEMBRANE PROTEIN"/>
    <property type="match status" value="1"/>
</dbReference>
<feature type="transmembrane region" description="Helical" evidence="1">
    <location>
        <begin position="241"/>
        <end position="261"/>
    </location>
</feature>
<feature type="transmembrane region" description="Helical" evidence="1">
    <location>
        <begin position="135"/>
        <end position="157"/>
    </location>
</feature>